<name>A0A3A4R6C3_9BACT</name>
<gene>
    <name evidence="3" type="ORF">C4541_09560</name>
</gene>
<evidence type="ECO:0000313" key="3">
    <source>
        <dbReference type="EMBL" id="RJP57828.1"/>
    </source>
</evidence>
<accession>A0A3A4R6C3</accession>
<evidence type="ECO:0000256" key="1">
    <source>
        <dbReference type="SAM" id="Phobius"/>
    </source>
</evidence>
<keyword evidence="1" id="KW-0812">Transmembrane</keyword>
<dbReference type="Gene3D" id="3.40.50.1820">
    <property type="entry name" value="alpha/beta hydrolase"/>
    <property type="match status" value="1"/>
</dbReference>
<evidence type="ECO:0000259" key="2">
    <source>
        <dbReference type="Pfam" id="PF07819"/>
    </source>
</evidence>
<dbReference type="GO" id="GO:0016788">
    <property type="term" value="F:hydrolase activity, acting on ester bonds"/>
    <property type="evidence" value="ECO:0007669"/>
    <property type="project" value="InterPro"/>
</dbReference>
<dbReference type="InterPro" id="IPR012908">
    <property type="entry name" value="PGAP1-ab_dom-like"/>
</dbReference>
<organism evidence="3 4">
    <name type="scientific">Candidatus Auribacter fodinae</name>
    <dbReference type="NCBI Taxonomy" id="2093366"/>
    <lineage>
        <taxon>Bacteria</taxon>
        <taxon>Pseudomonadati</taxon>
        <taxon>Candidatus Auribacterota</taxon>
        <taxon>Candidatus Auribacteria</taxon>
        <taxon>Candidatus Auribacterales</taxon>
        <taxon>Candidatus Auribacteraceae</taxon>
        <taxon>Candidatus Auribacter</taxon>
    </lineage>
</organism>
<sequence>MPFNLTNHFKEYLTMKYSRYLFVYSFLITMSILSGCAPQYSYKYVDQFQMFKRLDQTVLNSSSISPGTEQTLRLLFLDKKLGSDPEFAFSELEKQYKTTHDPNLMIAISELSVLKARTFERKEPKTAIALYLNASAYAHDFLIESSQLMQKTNLTPSFRFMVDIYNMSISNIAEILINRKIRITGETLSSRYQSSSYKLDIQRTGDNIWDPKQFDFLQPSNQIETRGFKNTYLTKGIGAPLVGLIEKPKEKGFGDYVPSKGLSCPLTALILFSELDTSSETQVRDATIYCYDPLAIDHIELHGITVPLEANYTTPLVVLLSKIQPQKSKLVNMFRSDEFEQFAGMYMLQPYDPDKIPVVLVHGLMSTPETWMEMFNDIYGTPELREKYQIWFFQYPTGLPIIYSASLLRNELLEIQQKYDPDHSNPKFNHMMLVGHSMGGLLSRLMVQHSGTTYWDTVCATPFESVEIDPEKKGLLENVLFFEPLPFIKRVVFVSTPHRGSPFADKWITHIGAGMIKLPKNILAVEDIFKNENIEVVDELKGKNKRKINTSLELLSPESSFMKATNLISLNDKIPYHSIIGTIVERPGPGSTDGIVPYESSHIEKAESEKLVPAPHSAHKHPYAIHEIKRILALHAGQFEKTLQDGE</sequence>
<protein>
    <recommendedName>
        <fullName evidence="2">GPI inositol-deacylase PGAP1-like alpha/beta domain-containing protein</fullName>
    </recommendedName>
</protein>
<evidence type="ECO:0000313" key="4">
    <source>
        <dbReference type="Proteomes" id="UP000266426"/>
    </source>
</evidence>
<dbReference type="InterPro" id="IPR029058">
    <property type="entry name" value="AB_hydrolase_fold"/>
</dbReference>
<feature type="domain" description="GPI inositol-deacylase PGAP1-like alpha/beta" evidence="2">
    <location>
        <begin position="407"/>
        <end position="450"/>
    </location>
</feature>
<keyword evidence="1" id="KW-1133">Transmembrane helix</keyword>
<keyword evidence="1" id="KW-0472">Membrane</keyword>
<reference evidence="3 4" key="1">
    <citation type="journal article" date="2017" name="ISME J.">
        <title>Energy and carbon metabolisms in a deep terrestrial subsurface fluid microbial community.</title>
        <authorList>
            <person name="Momper L."/>
            <person name="Jungbluth S.P."/>
            <person name="Lee M.D."/>
            <person name="Amend J.P."/>
        </authorList>
    </citation>
    <scope>NUCLEOTIDE SEQUENCE [LARGE SCALE GENOMIC DNA]</scope>
    <source>
        <strain evidence="3">SURF_26</strain>
    </source>
</reference>
<dbReference type="Pfam" id="PF07819">
    <property type="entry name" value="PGAP1"/>
    <property type="match status" value="1"/>
</dbReference>
<feature type="transmembrane region" description="Helical" evidence="1">
    <location>
        <begin position="21"/>
        <end position="42"/>
    </location>
</feature>
<comment type="caution">
    <text evidence="3">The sequence shown here is derived from an EMBL/GenBank/DDBJ whole genome shotgun (WGS) entry which is preliminary data.</text>
</comment>
<dbReference type="AlphaFoldDB" id="A0A3A4R6C3"/>
<dbReference type="Proteomes" id="UP000266426">
    <property type="component" value="Unassembled WGS sequence"/>
</dbReference>
<proteinExistence type="predicted"/>
<dbReference type="EMBL" id="QZJZ01000074">
    <property type="protein sequence ID" value="RJP57828.1"/>
    <property type="molecule type" value="Genomic_DNA"/>
</dbReference>
<dbReference type="SUPFAM" id="SSF53474">
    <property type="entry name" value="alpha/beta-Hydrolases"/>
    <property type="match status" value="1"/>
</dbReference>